<evidence type="ECO:0008006" key="4">
    <source>
        <dbReference type="Google" id="ProtNLM"/>
    </source>
</evidence>
<dbReference type="Proteomes" id="UP001148455">
    <property type="component" value="Unassembled WGS sequence"/>
</dbReference>
<sequence length="317" mass="37156">MNQTTQMQTVNRLYKSRIFAMLYSDRKDLLDLYNAVSGKHYEDPELLEINTLENAIYMSMHNDLSFLIDSRLSLYEHQSTYSPNLPLRYLFYISDLYSGMTKDENLYGTKRIQIPTPQFVIFYNGSQEQPDRKILRLSDAYCVKEEDPALELTAVMLNINRGHNEKLKEMCKSLKDYSEYTARVREYAQVKPVEEAVEQAISECIQKGILSEFLKQNRAEAKQVSIYEYDEEKHMRQELEASWEEGREVGREEGRVQGREEGKFEGKFELLRMQIQKKLVKGKSISEISEELEEEEDVIAEIIREMGEEKATGKEEQ</sequence>
<keyword evidence="1" id="KW-0175">Coiled coil</keyword>
<feature type="coiled-coil region" evidence="1">
    <location>
        <begin position="285"/>
        <end position="312"/>
    </location>
</feature>
<dbReference type="EMBL" id="JAPZED010000003">
    <property type="protein sequence ID" value="MCZ7693195.1"/>
    <property type="molecule type" value="Genomic_DNA"/>
</dbReference>
<dbReference type="AlphaFoldDB" id="A0A9X3HCU4"/>
<proteinExistence type="predicted"/>
<evidence type="ECO:0000313" key="3">
    <source>
        <dbReference type="Proteomes" id="UP001148455"/>
    </source>
</evidence>
<dbReference type="RefSeq" id="WP_269763020.1">
    <property type="nucleotide sequence ID" value="NZ_JAPZEC010000018.1"/>
</dbReference>
<organism evidence="2 3">
    <name type="scientific">Mediterraneibacter gnavus</name>
    <name type="common">Ruminococcus gnavus</name>
    <dbReference type="NCBI Taxonomy" id="33038"/>
    <lineage>
        <taxon>Bacteria</taxon>
        <taxon>Bacillati</taxon>
        <taxon>Bacillota</taxon>
        <taxon>Clostridia</taxon>
        <taxon>Lachnospirales</taxon>
        <taxon>Lachnospiraceae</taxon>
        <taxon>Mediterraneibacter</taxon>
    </lineage>
</organism>
<comment type="caution">
    <text evidence="2">The sequence shown here is derived from an EMBL/GenBank/DDBJ whole genome shotgun (WGS) entry which is preliminary data.</text>
</comment>
<accession>A0A9X3HCU4</accession>
<evidence type="ECO:0000256" key="1">
    <source>
        <dbReference type="SAM" id="Coils"/>
    </source>
</evidence>
<gene>
    <name evidence="2" type="ORF">O8D18_03930</name>
</gene>
<protein>
    <recommendedName>
        <fullName evidence="4">Transposase</fullName>
    </recommendedName>
</protein>
<reference evidence="2" key="1">
    <citation type="submission" date="2022-12" db="EMBL/GenBank/DDBJ databases">
        <title>Genome of R. gnavus strain RSHDN_123.</title>
        <authorList>
            <person name="Abdugheni R."/>
        </authorList>
    </citation>
    <scope>NUCLEOTIDE SEQUENCE</scope>
    <source>
        <strain evidence="2">RSHDN_123</strain>
    </source>
</reference>
<name>A0A9X3HCU4_MEDGN</name>
<evidence type="ECO:0000313" key="2">
    <source>
        <dbReference type="EMBL" id="MCZ7693195.1"/>
    </source>
</evidence>